<evidence type="ECO:0000313" key="3">
    <source>
        <dbReference type="Proteomes" id="UP001457282"/>
    </source>
</evidence>
<accession>A0AAW1WZ33</accession>
<dbReference type="Proteomes" id="UP001457282">
    <property type="component" value="Unassembled WGS sequence"/>
</dbReference>
<keyword evidence="3" id="KW-1185">Reference proteome</keyword>
<sequence>MASPPSPATQDPCLLLFLAVVPCPLPHPCPCPVLISSTTFSAIMAFQFLARRRFHHLASASLPPSSHRRSIKPRSPSPCLHEHAAEPSPFPKLNSAGVDLSIAVNLPHHCLEIPSPCSMIQSSAGVALSTATLCAVRICPPPSLLHSPRLMQSTSVAASARD</sequence>
<comment type="caution">
    <text evidence="2">The sequence shown here is derived from an EMBL/GenBank/DDBJ whole genome shotgun (WGS) entry which is preliminary data.</text>
</comment>
<organism evidence="2 3">
    <name type="scientific">Rubus argutus</name>
    <name type="common">Southern blackberry</name>
    <dbReference type="NCBI Taxonomy" id="59490"/>
    <lineage>
        <taxon>Eukaryota</taxon>
        <taxon>Viridiplantae</taxon>
        <taxon>Streptophyta</taxon>
        <taxon>Embryophyta</taxon>
        <taxon>Tracheophyta</taxon>
        <taxon>Spermatophyta</taxon>
        <taxon>Magnoliopsida</taxon>
        <taxon>eudicotyledons</taxon>
        <taxon>Gunneridae</taxon>
        <taxon>Pentapetalae</taxon>
        <taxon>rosids</taxon>
        <taxon>fabids</taxon>
        <taxon>Rosales</taxon>
        <taxon>Rosaceae</taxon>
        <taxon>Rosoideae</taxon>
        <taxon>Rosoideae incertae sedis</taxon>
        <taxon>Rubus</taxon>
    </lineage>
</organism>
<dbReference type="AlphaFoldDB" id="A0AAW1WZ33"/>
<dbReference type="EMBL" id="JBEDUW010000005">
    <property type="protein sequence ID" value="KAK9929069.1"/>
    <property type="molecule type" value="Genomic_DNA"/>
</dbReference>
<reference evidence="2 3" key="1">
    <citation type="journal article" date="2023" name="G3 (Bethesda)">
        <title>A chromosome-length genome assembly and annotation of blackberry (Rubus argutus, cv. 'Hillquist').</title>
        <authorList>
            <person name="Bruna T."/>
            <person name="Aryal R."/>
            <person name="Dudchenko O."/>
            <person name="Sargent D.J."/>
            <person name="Mead D."/>
            <person name="Buti M."/>
            <person name="Cavallini A."/>
            <person name="Hytonen T."/>
            <person name="Andres J."/>
            <person name="Pham M."/>
            <person name="Weisz D."/>
            <person name="Mascagni F."/>
            <person name="Usai G."/>
            <person name="Natali L."/>
            <person name="Bassil N."/>
            <person name="Fernandez G.E."/>
            <person name="Lomsadze A."/>
            <person name="Armour M."/>
            <person name="Olukolu B."/>
            <person name="Poorten T."/>
            <person name="Britton C."/>
            <person name="Davik J."/>
            <person name="Ashrafi H."/>
            <person name="Aiden E.L."/>
            <person name="Borodovsky M."/>
            <person name="Worthington M."/>
        </authorList>
    </citation>
    <scope>NUCLEOTIDE SEQUENCE [LARGE SCALE GENOMIC DNA]</scope>
    <source>
        <strain evidence="2">PI 553951</strain>
    </source>
</reference>
<protein>
    <submittedName>
        <fullName evidence="2">Uncharacterized protein</fullName>
    </submittedName>
</protein>
<gene>
    <name evidence="2" type="ORF">M0R45_026179</name>
</gene>
<name>A0AAW1WZ33_RUBAR</name>
<proteinExistence type="predicted"/>
<evidence type="ECO:0000256" key="1">
    <source>
        <dbReference type="SAM" id="MobiDB-lite"/>
    </source>
</evidence>
<feature type="region of interest" description="Disordered" evidence="1">
    <location>
        <begin position="61"/>
        <end position="84"/>
    </location>
</feature>
<evidence type="ECO:0000313" key="2">
    <source>
        <dbReference type="EMBL" id="KAK9929069.1"/>
    </source>
</evidence>